<gene>
    <name evidence="2" type="primary">SMS</name>
    <name evidence="2" type="ORF">EVAR_23529_1</name>
</gene>
<proteinExistence type="predicted"/>
<keyword evidence="3" id="KW-1185">Reference proteome</keyword>
<dbReference type="Gene3D" id="2.30.140.10">
    <property type="entry name" value="Spermidine synthase, tetramerisation domain"/>
    <property type="match status" value="1"/>
</dbReference>
<evidence type="ECO:0000259" key="1">
    <source>
        <dbReference type="Pfam" id="PF17284"/>
    </source>
</evidence>
<evidence type="ECO:0000313" key="2">
    <source>
        <dbReference type="EMBL" id="GBP45053.1"/>
    </source>
</evidence>
<dbReference type="Proteomes" id="UP000299102">
    <property type="component" value="Unassembled WGS sequence"/>
</dbReference>
<reference evidence="2 3" key="1">
    <citation type="journal article" date="2019" name="Commun. Biol.">
        <title>The bagworm genome reveals a unique fibroin gene that provides high tensile strength.</title>
        <authorList>
            <person name="Kono N."/>
            <person name="Nakamura H."/>
            <person name="Ohtoshi R."/>
            <person name="Tomita M."/>
            <person name="Numata K."/>
            <person name="Arakawa K."/>
        </authorList>
    </citation>
    <scope>NUCLEOTIDE SEQUENCE [LARGE SCALE GENOMIC DNA]</scope>
</reference>
<dbReference type="GO" id="GO:0016768">
    <property type="term" value="F:spermine synthase activity"/>
    <property type="evidence" value="ECO:0007669"/>
    <property type="project" value="InterPro"/>
</dbReference>
<sequence length="437" mass="50008">MSVQTLLLDFSVEPARLGDETGQKAVFNQLESVLKDYIPNLILVTDIKIDGGSLKLLTGKKGSTISIRLFDRGLVTVNIEYYKEDSEEPLINFKFSPCDCELNANALSNEHDFDLLPRPWPSPSPYRRNRRHEVISRKNLYTVGFDRSAALGLLAQETTRLGRYFIPAPRTPVLNIPAADILAAYPCRGDAPEHFRPFFWENNWTKLKWGHMESTSFQIIKELSKSVHLVESSECTKLLESSVRMSLDCERIKLLPTIKRGYKYDVYLTSSDERLLEYDIDGVLFDEQSPFQRVQVVHSKTLGNMLVLDDLQTYESRVGKTGHLLKRSTNRSNFLLLHKTGSAGQPGRVPLIETSDSPREQRLENTANWGRTSYFNVSNHIAMQKSLPSSPCKQLFISKQTPFNISRLQIVRRPMSLFLNHFHDFQAFRNGLLRHSQ</sequence>
<dbReference type="InterPro" id="IPR037163">
    <property type="entry name" value="Spermidine_synt_N_sf"/>
</dbReference>
<dbReference type="GO" id="GO:0006597">
    <property type="term" value="P:spermine biosynthetic process"/>
    <property type="evidence" value="ECO:0007669"/>
    <property type="project" value="InterPro"/>
</dbReference>
<dbReference type="STRING" id="151549.A0A4C1W1Y5"/>
<dbReference type="Pfam" id="PF17284">
    <property type="entry name" value="Spermine_synt_N"/>
    <property type="match status" value="1"/>
</dbReference>
<dbReference type="OrthoDB" id="5953636at2759"/>
<protein>
    <submittedName>
        <fullName evidence="2">Spermine synthase</fullName>
    </submittedName>
</protein>
<dbReference type="SUPFAM" id="SSF53335">
    <property type="entry name" value="S-adenosyl-L-methionine-dependent methyltransferases"/>
    <property type="match status" value="1"/>
</dbReference>
<dbReference type="AlphaFoldDB" id="A0A4C1W1Y5"/>
<dbReference type="PANTHER" id="PTHR46315">
    <property type="entry name" value="SPERMINE SYNTHASE"/>
    <property type="match status" value="1"/>
</dbReference>
<dbReference type="InterPro" id="IPR015576">
    <property type="entry name" value="Spermine_synthase_animal"/>
</dbReference>
<accession>A0A4C1W1Y5</accession>
<organism evidence="2 3">
    <name type="scientific">Eumeta variegata</name>
    <name type="common">Bagworm moth</name>
    <name type="synonym">Eumeta japonica</name>
    <dbReference type="NCBI Taxonomy" id="151549"/>
    <lineage>
        <taxon>Eukaryota</taxon>
        <taxon>Metazoa</taxon>
        <taxon>Ecdysozoa</taxon>
        <taxon>Arthropoda</taxon>
        <taxon>Hexapoda</taxon>
        <taxon>Insecta</taxon>
        <taxon>Pterygota</taxon>
        <taxon>Neoptera</taxon>
        <taxon>Endopterygota</taxon>
        <taxon>Lepidoptera</taxon>
        <taxon>Glossata</taxon>
        <taxon>Ditrysia</taxon>
        <taxon>Tineoidea</taxon>
        <taxon>Psychidae</taxon>
        <taxon>Oiketicinae</taxon>
        <taxon>Eumeta</taxon>
    </lineage>
</organism>
<name>A0A4C1W1Y5_EUMVA</name>
<dbReference type="InterPro" id="IPR029063">
    <property type="entry name" value="SAM-dependent_MTases_sf"/>
</dbReference>
<dbReference type="EMBL" id="BGZK01000463">
    <property type="protein sequence ID" value="GBP45053.1"/>
    <property type="molecule type" value="Genomic_DNA"/>
</dbReference>
<feature type="domain" description="Spermidine synthase tetramerisation" evidence="1">
    <location>
        <begin position="272"/>
        <end position="310"/>
    </location>
</feature>
<dbReference type="PANTHER" id="PTHR46315:SF1">
    <property type="entry name" value="SPERMINE SYNTHASE"/>
    <property type="match status" value="1"/>
</dbReference>
<evidence type="ECO:0000313" key="3">
    <source>
        <dbReference type="Proteomes" id="UP000299102"/>
    </source>
</evidence>
<dbReference type="InterPro" id="IPR035246">
    <property type="entry name" value="Spermidine_synt_N"/>
</dbReference>
<comment type="caution">
    <text evidence="2">The sequence shown here is derived from an EMBL/GenBank/DDBJ whole genome shotgun (WGS) entry which is preliminary data.</text>
</comment>